<keyword evidence="1" id="KW-0812">Transmembrane</keyword>
<dbReference type="RefSeq" id="WP_147650273.1">
    <property type="nucleotide sequence ID" value="NZ_CP042806.1"/>
</dbReference>
<keyword evidence="1" id="KW-0472">Membrane</keyword>
<feature type="domain" description="DZANK-type" evidence="2">
    <location>
        <begin position="118"/>
        <end position="161"/>
    </location>
</feature>
<reference evidence="3 4" key="1">
    <citation type="submission" date="2019-08" db="EMBL/GenBank/DDBJ databases">
        <title>Complete genome sequence of Terriglobus albidus strain ORNL.</title>
        <authorList>
            <person name="Podar M."/>
        </authorList>
    </citation>
    <scope>NUCLEOTIDE SEQUENCE [LARGE SCALE GENOMIC DNA]</scope>
    <source>
        <strain evidence="3 4">ORNL</strain>
    </source>
</reference>
<evidence type="ECO:0000256" key="1">
    <source>
        <dbReference type="SAM" id="Phobius"/>
    </source>
</evidence>
<dbReference type="AlphaFoldDB" id="A0A5B9EGN4"/>
<dbReference type="Pfam" id="PF12773">
    <property type="entry name" value="DZR"/>
    <property type="match status" value="1"/>
</dbReference>
<evidence type="ECO:0000259" key="2">
    <source>
        <dbReference type="Pfam" id="PF12773"/>
    </source>
</evidence>
<evidence type="ECO:0000313" key="4">
    <source>
        <dbReference type="Proteomes" id="UP000321820"/>
    </source>
</evidence>
<dbReference type="KEGG" id="talb:FTW19_25035"/>
<keyword evidence="4" id="KW-1185">Reference proteome</keyword>
<feature type="transmembrane region" description="Helical" evidence="1">
    <location>
        <begin position="88"/>
        <end position="110"/>
    </location>
</feature>
<keyword evidence="1" id="KW-1133">Transmembrane helix</keyword>
<protein>
    <submittedName>
        <fullName evidence="3">Zinc ribbon domain-containing protein</fullName>
    </submittedName>
</protein>
<evidence type="ECO:0000313" key="3">
    <source>
        <dbReference type="EMBL" id="QEE30979.1"/>
    </source>
</evidence>
<gene>
    <name evidence="3" type="ORF">FTW19_25035</name>
</gene>
<accession>A0A5B9EGN4</accession>
<organism evidence="3 4">
    <name type="scientific">Terriglobus albidus</name>
    <dbReference type="NCBI Taxonomy" id="1592106"/>
    <lineage>
        <taxon>Bacteria</taxon>
        <taxon>Pseudomonadati</taxon>
        <taxon>Acidobacteriota</taxon>
        <taxon>Terriglobia</taxon>
        <taxon>Terriglobales</taxon>
        <taxon>Acidobacteriaceae</taxon>
        <taxon>Terriglobus</taxon>
    </lineage>
</organism>
<dbReference type="OrthoDB" id="9806695at2"/>
<feature type="transmembrane region" description="Helical" evidence="1">
    <location>
        <begin position="20"/>
        <end position="41"/>
    </location>
</feature>
<proteinExistence type="predicted"/>
<dbReference type="Proteomes" id="UP000321820">
    <property type="component" value="Chromosome"/>
</dbReference>
<name>A0A5B9EGN4_9BACT</name>
<dbReference type="EMBL" id="CP042806">
    <property type="protein sequence ID" value="QEE30979.1"/>
    <property type="molecule type" value="Genomic_DNA"/>
</dbReference>
<feature type="transmembrane region" description="Helical" evidence="1">
    <location>
        <begin position="53"/>
        <end position="76"/>
    </location>
</feature>
<dbReference type="InterPro" id="IPR025874">
    <property type="entry name" value="DZR"/>
</dbReference>
<sequence>MAEVHERRDRDTGNAEYDLSLVPTWSILLAAIFFVGLQYLFHFKMPHRHGELLAMRIAMGFFWGSALASYALLAGYVSRDVKRRNMSAPLWVLMVILMPAGIGAIVYFLVRQPVVSRCPHCSTELQAGFNFCPQCRFQTAPVCGQCYRSVQITDIYCSNCGHDLATDGSPRRLRAYHDE</sequence>